<dbReference type="Gene3D" id="2.150.10.10">
    <property type="entry name" value="Serralysin-like metalloprotease, C-terminal"/>
    <property type="match status" value="4"/>
</dbReference>
<reference evidence="4 5" key="1">
    <citation type="submission" date="2023-08" db="EMBL/GenBank/DDBJ databases">
        <authorList>
            <person name="Park J.-S."/>
        </authorList>
    </citation>
    <scope>NUCLEOTIDE SEQUENCE [LARGE SCALE GENOMIC DNA]</scope>
    <source>
        <strain evidence="4 5">2205BS29-5</strain>
    </source>
</reference>
<dbReference type="Gene3D" id="3.40.50.1820">
    <property type="entry name" value="alpha/beta hydrolase"/>
    <property type="match status" value="1"/>
</dbReference>
<organism evidence="4 5">
    <name type="scientific">Paracoccus spongiarum</name>
    <dbReference type="NCBI Taxonomy" id="3064387"/>
    <lineage>
        <taxon>Bacteria</taxon>
        <taxon>Pseudomonadati</taxon>
        <taxon>Pseudomonadota</taxon>
        <taxon>Alphaproteobacteria</taxon>
        <taxon>Rhodobacterales</taxon>
        <taxon>Paracoccaceae</taxon>
        <taxon>Paracoccus</taxon>
    </lineage>
</organism>
<dbReference type="Pfam" id="PF00353">
    <property type="entry name" value="HemolysinCabind"/>
    <property type="match status" value="7"/>
</dbReference>
<evidence type="ECO:0000256" key="2">
    <source>
        <dbReference type="ARBA" id="ARBA00022525"/>
    </source>
</evidence>
<evidence type="ECO:0000256" key="3">
    <source>
        <dbReference type="SAM" id="MobiDB-lite"/>
    </source>
</evidence>
<dbReference type="InterPro" id="IPR001343">
    <property type="entry name" value="Hemolysn_Ca-bd"/>
</dbReference>
<keyword evidence="5" id="KW-1185">Reference proteome</keyword>
<dbReference type="InterPro" id="IPR010221">
    <property type="entry name" value="VCBS_dom"/>
</dbReference>
<comment type="subcellular location">
    <subcellularLocation>
        <location evidence="1">Secreted</location>
    </subcellularLocation>
</comment>
<dbReference type="PROSITE" id="PS00330">
    <property type="entry name" value="HEMOLYSIN_CALCIUM"/>
    <property type="match status" value="7"/>
</dbReference>
<dbReference type="SUPFAM" id="SSF51120">
    <property type="entry name" value="beta-Roll"/>
    <property type="match status" value="4"/>
</dbReference>
<dbReference type="InterPro" id="IPR050557">
    <property type="entry name" value="RTX_toxin/Mannuronan_C5-epim"/>
</dbReference>
<keyword evidence="2" id="KW-0964">Secreted</keyword>
<sequence length="1725" mass="182844">MHIDSVRQKMATLSPRDVVLAADFAKAAYRGESDLNSWLRSSGWAALTNSEGQTLFSNSFEQSALFSDANALAAVRDGTLIVAFEGSGDIANPSNWDDWVSNFGGGLATWAPLYSAFGGFFRAIIEHLQSNPIERIIVTGHSQGAAIAEWFLAEWSSDPRVLGVTFASPGTERNLSSLENGKLIRVEHTGDIVVDAAERIAAGFGWFSTAFPDPEGDLKAQRPEGNLGFAEHSMDLYHDTAIRIFTSALADEFIQRYETIRPIFLDGSTNNFVSTSPSDAIFGGSSNEVIRGDGEQDLISGGAGNDDIRALGGNDKIDGGPGLDALYGGSGSDTLFGGDGVDLLRGEGGADILYGGEMGDRLYGDEDADYLKGEGGADRIWGGSGNDRIFGDEANDTLIGEAGNDTVDGGSGVDTAEYARSFQGSGGAFNYQLVSLSGGRFTVRDLSSGSVEGTDTLERIEYITFGRETFTVAEWFERAGSKAPSVPTPTQETPYVPTSPIPDTPNGVSNSRLSVTPVNRELTVGQSVALSDLFPTSYWRDNDGAYDIVRFSVQDRTVGGGYLTHMGRAVASNQVHEMPVSDLANWRFVAASGAAADQIGFNIIQADGDFSPRLTTGAVVTTVQPIVVNPSNPDPVVVPGAEIARLDLDRREGSSATEGDRAQFAIQRRGSQDGDIVVEWRIEGIGDNPADRRDFPAMSGTVTLYDGRGDRNFSIGVTQDQVDELDERFRIELRVVSGDAVFDDDETTFTIIDDDEPLGIDPSVDDHGNSFSTATIIGENQWARGFIEQPGDQDYFRLELLGGVGYEFILIKDNDLSLIGGDRDADYPTIPQPITELYDESGHLIATLPSTSISNRWAFEYETPEDGTYYLRVRENGDNDVGQYFVNADIRVPADDFAADMSTSALLIGEGRIIGSHERSADVDWIAVEVIQGKTYRFSLISDSRQTVNADGSGGWYFFGWPDAGFSLVNSAGNVIASRTTGYPTSSNLIEFEATHTGRLYIEVDASTDQMYDYVVNVEHLEVRPENPALILQPTSASVEDVRFSGIRDADLVAVDDDILTVNGETTSAIRFDLTGLAPTASYAAIEVYMFASDGGSVTGDIAVDTPSNKINAGTTLGSVGSLEFVTAVQTSGVGRWVTIEITELYNQWMSGERENTGIVLSTTEFSSLTDVMSFYSSNYSGDPSLRPRLVLDGPDVEETVFGETAGTIIEDAGSVTGAIGVTGGNSSFAEASARGNWGSISVDGSGGSWTYTLDGRSDRLRDGQVVTEDLVLTSSSGISQSVRIVVTGRDDPATLIGEGTYQLNEAGRTISGRAAIADIDASVEPVFVAAQVSGTYGRITMTRDGHWNYTLSNTGMLALGAGETGSEEFLLNASDGTELQLNVTVDGSDNDRLLGTVANETFSAGIGNDTLNGSGGNDTLIGGAGNDVYIVDGGDRVWEAANAGIDTVRSSATFWLGANVENLVLTGSAAVNGVGNAGHNRINGNGAANWLNGNGGNDTLIGGAGNDVYIVDGGDSVWEAANAGIDTVRSSATFWLGANVENLVLTGSAAINGVGNSGHNRINGNDAANWLNGNGGNDTLAGGGGNDRLLGGNGHDLLQGGAGRDTLEGGAGSDRLYGGADGWQSDMFVFRTAADSAVGSGRDQIHNFRPGTDVIDLRSIDANLSLRGNQKFEFSGGRPDDHSVWVAKQGSNMIVRGDIDNDGRADFEILVVGVSQLTENDFLL</sequence>
<dbReference type="PANTHER" id="PTHR38340">
    <property type="entry name" value="S-LAYER PROTEIN"/>
    <property type="match status" value="1"/>
</dbReference>
<accession>A0ABT9JFX9</accession>
<dbReference type="Gene3D" id="2.60.120.380">
    <property type="match status" value="2"/>
</dbReference>
<dbReference type="Gene3D" id="2.60.40.2030">
    <property type="match status" value="1"/>
</dbReference>
<dbReference type="InterPro" id="IPR011049">
    <property type="entry name" value="Serralysin-like_metalloprot_C"/>
</dbReference>
<feature type="region of interest" description="Disordered" evidence="3">
    <location>
        <begin position="481"/>
        <end position="508"/>
    </location>
</feature>
<dbReference type="PANTHER" id="PTHR38340:SF1">
    <property type="entry name" value="S-LAYER PROTEIN"/>
    <property type="match status" value="1"/>
</dbReference>
<evidence type="ECO:0000256" key="1">
    <source>
        <dbReference type="ARBA" id="ARBA00004613"/>
    </source>
</evidence>
<dbReference type="PRINTS" id="PR00313">
    <property type="entry name" value="CABNDNGRPT"/>
</dbReference>
<dbReference type="NCBIfam" id="TIGR01965">
    <property type="entry name" value="VCBS_repeat"/>
    <property type="match status" value="2"/>
</dbReference>
<dbReference type="EMBL" id="JAVAMQ010000020">
    <property type="protein sequence ID" value="MDP5308681.1"/>
    <property type="molecule type" value="Genomic_DNA"/>
</dbReference>
<dbReference type="InterPro" id="IPR013783">
    <property type="entry name" value="Ig-like_fold"/>
</dbReference>
<name>A0ABT9JFX9_9RHOB</name>
<comment type="caution">
    <text evidence="4">The sequence shown here is derived from an EMBL/GenBank/DDBJ whole genome shotgun (WGS) entry which is preliminary data.</text>
</comment>
<gene>
    <name evidence="4" type="ORF">Q5Y72_16485</name>
</gene>
<protein>
    <submittedName>
        <fullName evidence="4">VCBS domain-containing protein</fullName>
    </submittedName>
</protein>
<dbReference type="NCBIfam" id="NF033679">
    <property type="entry name" value="DNRLRE_dom"/>
    <property type="match status" value="1"/>
</dbReference>
<dbReference type="Proteomes" id="UP001224997">
    <property type="component" value="Unassembled WGS sequence"/>
</dbReference>
<dbReference type="Gene3D" id="2.60.40.10">
    <property type="entry name" value="Immunoglobulins"/>
    <property type="match status" value="1"/>
</dbReference>
<dbReference type="SUPFAM" id="SSF53474">
    <property type="entry name" value="alpha/beta-Hydrolases"/>
    <property type="match status" value="1"/>
</dbReference>
<evidence type="ECO:0000313" key="4">
    <source>
        <dbReference type="EMBL" id="MDP5308681.1"/>
    </source>
</evidence>
<proteinExistence type="predicted"/>
<dbReference type="InterPro" id="IPR038081">
    <property type="entry name" value="CalX-like_sf"/>
</dbReference>
<dbReference type="InterPro" id="IPR018511">
    <property type="entry name" value="Hemolysin-typ_Ca-bd_CS"/>
</dbReference>
<evidence type="ECO:0000313" key="5">
    <source>
        <dbReference type="Proteomes" id="UP001224997"/>
    </source>
</evidence>
<dbReference type="RefSeq" id="WP_305964520.1">
    <property type="nucleotide sequence ID" value="NZ_JAVAMQ010000020.1"/>
</dbReference>
<dbReference type="InterPro" id="IPR029058">
    <property type="entry name" value="AB_hydrolase_fold"/>
</dbReference>
<dbReference type="SUPFAM" id="SSF141072">
    <property type="entry name" value="CalX-like"/>
    <property type="match status" value="1"/>
</dbReference>